<dbReference type="EMBL" id="HBGJ01006622">
    <property type="protein sequence ID" value="CAD9245760.1"/>
    <property type="molecule type" value="Transcribed_RNA"/>
</dbReference>
<dbReference type="SUPFAM" id="SSF50022">
    <property type="entry name" value="ISP domain"/>
    <property type="match status" value="1"/>
</dbReference>
<dbReference type="Gene3D" id="2.102.10.10">
    <property type="entry name" value="Rieske [2Fe-2S] iron-sulphur domain"/>
    <property type="match status" value="1"/>
</dbReference>
<keyword evidence="4" id="KW-0408">Iron</keyword>
<dbReference type="GO" id="GO:0046872">
    <property type="term" value="F:metal ion binding"/>
    <property type="evidence" value="ECO:0007669"/>
    <property type="project" value="UniProtKB-KW"/>
</dbReference>
<keyword evidence="3" id="KW-0560">Oxidoreductase</keyword>
<dbReference type="Pfam" id="PF00355">
    <property type="entry name" value="Rieske"/>
    <property type="match status" value="1"/>
</dbReference>
<dbReference type="Pfam" id="PF19112">
    <property type="entry name" value="VanA_C"/>
    <property type="match status" value="1"/>
</dbReference>
<name>A0A6U4DAF0_9STRA</name>
<dbReference type="GO" id="GO:0051537">
    <property type="term" value="F:2 iron, 2 sulfur cluster binding"/>
    <property type="evidence" value="ECO:0007669"/>
    <property type="project" value="UniProtKB-KW"/>
</dbReference>
<dbReference type="EMBL" id="HBGJ01006624">
    <property type="protein sequence ID" value="CAD9245761.1"/>
    <property type="molecule type" value="Transcribed_RNA"/>
</dbReference>
<dbReference type="InterPro" id="IPR017941">
    <property type="entry name" value="Rieske_2Fe-2S"/>
</dbReference>
<evidence type="ECO:0000256" key="1">
    <source>
        <dbReference type="ARBA" id="ARBA00022714"/>
    </source>
</evidence>
<dbReference type="CDD" id="cd03469">
    <property type="entry name" value="Rieske_RO_Alpha_N"/>
    <property type="match status" value="1"/>
</dbReference>
<dbReference type="InterPro" id="IPR036922">
    <property type="entry name" value="Rieske_2Fe-2S_sf"/>
</dbReference>
<feature type="region of interest" description="Disordered" evidence="6">
    <location>
        <begin position="189"/>
        <end position="210"/>
    </location>
</feature>
<keyword evidence="2" id="KW-0479">Metal-binding</keyword>
<evidence type="ECO:0000256" key="5">
    <source>
        <dbReference type="ARBA" id="ARBA00023014"/>
    </source>
</evidence>
<evidence type="ECO:0000256" key="2">
    <source>
        <dbReference type="ARBA" id="ARBA00022723"/>
    </source>
</evidence>
<dbReference type="Gene3D" id="3.90.380.10">
    <property type="entry name" value="Naphthalene 1,2-dioxygenase Alpha Subunit, Chain A, domain 1"/>
    <property type="match status" value="1"/>
</dbReference>
<keyword evidence="1" id="KW-0001">2Fe-2S</keyword>
<dbReference type="InterPro" id="IPR044043">
    <property type="entry name" value="VanA_C_cat"/>
</dbReference>
<evidence type="ECO:0000256" key="3">
    <source>
        <dbReference type="ARBA" id="ARBA00023002"/>
    </source>
</evidence>
<evidence type="ECO:0000259" key="7">
    <source>
        <dbReference type="PROSITE" id="PS51296"/>
    </source>
</evidence>
<evidence type="ECO:0000313" key="8">
    <source>
        <dbReference type="EMBL" id="CAD9245760.1"/>
    </source>
</evidence>
<dbReference type="SUPFAM" id="SSF55961">
    <property type="entry name" value="Bet v1-like"/>
    <property type="match status" value="1"/>
</dbReference>
<dbReference type="PROSITE" id="PS51296">
    <property type="entry name" value="RIESKE"/>
    <property type="match status" value="1"/>
</dbReference>
<feature type="compositionally biased region" description="Low complexity" evidence="6">
    <location>
        <begin position="189"/>
        <end position="205"/>
    </location>
</feature>
<gene>
    <name evidence="8" type="ORF">PPAR1163_LOCUS4112</name>
    <name evidence="9" type="ORF">PPAR1163_LOCUS4113</name>
</gene>
<reference evidence="8" key="1">
    <citation type="submission" date="2021-01" db="EMBL/GenBank/DDBJ databases">
        <authorList>
            <person name="Corre E."/>
            <person name="Pelletier E."/>
            <person name="Niang G."/>
            <person name="Scheremetjew M."/>
            <person name="Finn R."/>
            <person name="Kale V."/>
            <person name="Holt S."/>
            <person name="Cochrane G."/>
            <person name="Meng A."/>
            <person name="Brown T."/>
            <person name="Cohen L."/>
        </authorList>
    </citation>
    <scope>NUCLEOTIDE SEQUENCE</scope>
    <source>
        <strain evidence="8">CCMP2877</strain>
    </source>
</reference>
<dbReference type="AlphaFoldDB" id="A0A6U4DAF0"/>
<dbReference type="GO" id="GO:0005737">
    <property type="term" value="C:cytoplasm"/>
    <property type="evidence" value="ECO:0007669"/>
    <property type="project" value="TreeGrafter"/>
</dbReference>
<evidence type="ECO:0000256" key="6">
    <source>
        <dbReference type="SAM" id="MobiDB-lite"/>
    </source>
</evidence>
<proteinExistence type="predicted"/>
<feature type="domain" description="Rieske" evidence="7">
    <location>
        <begin position="239"/>
        <end position="359"/>
    </location>
</feature>
<dbReference type="InterPro" id="IPR050584">
    <property type="entry name" value="Cholesterol_7-desaturase"/>
</dbReference>
<protein>
    <recommendedName>
        <fullName evidence="7">Rieske domain-containing protein</fullName>
    </recommendedName>
</protein>
<keyword evidence="5" id="KW-0411">Iron-sulfur</keyword>
<evidence type="ECO:0000256" key="4">
    <source>
        <dbReference type="ARBA" id="ARBA00023004"/>
    </source>
</evidence>
<accession>A0A6U4DAF0</accession>
<organism evidence="8">
    <name type="scientific">Phaeomonas parva</name>
    <dbReference type="NCBI Taxonomy" id="124430"/>
    <lineage>
        <taxon>Eukaryota</taxon>
        <taxon>Sar</taxon>
        <taxon>Stramenopiles</taxon>
        <taxon>Ochrophyta</taxon>
        <taxon>Pinguiophyceae</taxon>
        <taxon>Pinguiochrysidales</taxon>
        <taxon>Pinguiochrysidaceae</taxon>
        <taxon>Phaeomonas</taxon>
    </lineage>
</organism>
<feature type="compositionally biased region" description="Basic and acidic residues" evidence="6">
    <location>
        <begin position="148"/>
        <end position="157"/>
    </location>
</feature>
<dbReference type="PANTHER" id="PTHR21266">
    <property type="entry name" value="IRON-SULFUR DOMAIN CONTAINING PROTEIN"/>
    <property type="match status" value="1"/>
</dbReference>
<dbReference type="PANTHER" id="PTHR21266:SF60">
    <property type="entry name" value="3-KETOSTEROID-9-ALPHA-MONOOXYGENASE, OXYGENASE COMPONENT"/>
    <property type="match status" value="1"/>
</dbReference>
<evidence type="ECO:0000313" key="9">
    <source>
        <dbReference type="EMBL" id="CAD9245761.1"/>
    </source>
</evidence>
<feature type="region of interest" description="Disordered" evidence="6">
    <location>
        <begin position="147"/>
        <end position="172"/>
    </location>
</feature>
<sequence length="623" mass="68815">MARENVAARRRRLLVSVTLAALATRAAGLRLGPTKLAQLRVATAARRARWALRTAEVDEVVDVDAAIDAAVEPSEGISAPRLSPGYGFEGRQMATEEPKVKNEVEENLAAVYADLQELDRAARHVLASGLLFGIQNAEDIQAMVSMESKTKTKDARATQRRSSRKGTVSVRTAPDGSVTAAAAAEVAVEESTISSTTTTTTTTTRSTKKATRVRSKILRTGKRSVQDRLEKVNGIMPVWLTVAHSADVPKMKTKLIEIDGIPIVVWRDQSGRLSALSDVCIHRGASLAKGWVSKSGCVACPYHGFEYEHDGALVRTANVMGRDEHETEQEAIDRIGRIPGDPPQTVSYPVREAGGWIQVFPRSTVEAFGQLHAPETVLEPLHYPELSTPGFRAIQGSVDINGSVDATMENVLDMLHISYVHLFGNAQEPLPISTDYSSSYDDPDPNRRLLKSGKVVFTYNAGPRAWSKVVGGADVVRVENEFHLPYTAIIRVHFSGSTKTIVASALPLGKKRTRLNYKLYRNFAITHEKDEGPINWFVDRIFEFFMMITLNEDKVIVEDLYEDYRVGLMNGKYDKQQLTYRRAVTELLTKIDEREMQIRSGLFDEVAVPGLVDDALPREEAEA</sequence>
<dbReference type="GO" id="GO:0016491">
    <property type="term" value="F:oxidoreductase activity"/>
    <property type="evidence" value="ECO:0007669"/>
    <property type="project" value="UniProtKB-KW"/>
</dbReference>